<protein>
    <submittedName>
        <fullName evidence="2">Uncharacterized protein</fullName>
    </submittedName>
</protein>
<dbReference type="AlphaFoldDB" id="A0AAD7SJR9"/>
<organism evidence="2 3">
    <name type="scientific">Aldrovandia affinis</name>
    <dbReference type="NCBI Taxonomy" id="143900"/>
    <lineage>
        <taxon>Eukaryota</taxon>
        <taxon>Metazoa</taxon>
        <taxon>Chordata</taxon>
        <taxon>Craniata</taxon>
        <taxon>Vertebrata</taxon>
        <taxon>Euteleostomi</taxon>
        <taxon>Actinopterygii</taxon>
        <taxon>Neopterygii</taxon>
        <taxon>Teleostei</taxon>
        <taxon>Notacanthiformes</taxon>
        <taxon>Halosauridae</taxon>
        <taxon>Aldrovandia</taxon>
    </lineage>
</organism>
<reference evidence="2" key="1">
    <citation type="journal article" date="2023" name="Science">
        <title>Genome structures resolve the early diversification of teleost fishes.</title>
        <authorList>
            <person name="Parey E."/>
            <person name="Louis A."/>
            <person name="Montfort J."/>
            <person name="Bouchez O."/>
            <person name="Roques C."/>
            <person name="Iampietro C."/>
            <person name="Lluch J."/>
            <person name="Castinel A."/>
            <person name="Donnadieu C."/>
            <person name="Desvignes T."/>
            <person name="Floi Bucao C."/>
            <person name="Jouanno E."/>
            <person name="Wen M."/>
            <person name="Mejri S."/>
            <person name="Dirks R."/>
            <person name="Jansen H."/>
            <person name="Henkel C."/>
            <person name="Chen W.J."/>
            <person name="Zahm M."/>
            <person name="Cabau C."/>
            <person name="Klopp C."/>
            <person name="Thompson A.W."/>
            <person name="Robinson-Rechavi M."/>
            <person name="Braasch I."/>
            <person name="Lecointre G."/>
            <person name="Bobe J."/>
            <person name="Postlethwait J.H."/>
            <person name="Berthelot C."/>
            <person name="Roest Crollius H."/>
            <person name="Guiguen Y."/>
        </authorList>
    </citation>
    <scope>NUCLEOTIDE SEQUENCE</scope>
    <source>
        <strain evidence="2">NC1722</strain>
    </source>
</reference>
<accession>A0AAD7SJR9</accession>
<evidence type="ECO:0000313" key="3">
    <source>
        <dbReference type="Proteomes" id="UP001221898"/>
    </source>
</evidence>
<proteinExistence type="predicted"/>
<feature type="compositionally biased region" description="Polar residues" evidence="1">
    <location>
        <begin position="22"/>
        <end position="36"/>
    </location>
</feature>
<comment type="caution">
    <text evidence="2">The sequence shown here is derived from an EMBL/GenBank/DDBJ whole genome shotgun (WGS) entry which is preliminary data.</text>
</comment>
<dbReference type="Proteomes" id="UP001221898">
    <property type="component" value="Unassembled WGS sequence"/>
</dbReference>
<evidence type="ECO:0000256" key="1">
    <source>
        <dbReference type="SAM" id="MobiDB-lite"/>
    </source>
</evidence>
<dbReference type="EMBL" id="JAINUG010000056">
    <property type="protein sequence ID" value="KAJ8403808.1"/>
    <property type="molecule type" value="Genomic_DNA"/>
</dbReference>
<gene>
    <name evidence="2" type="ORF">AAFF_G00346760</name>
</gene>
<feature type="region of interest" description="Disordered" evidence="1">
    <location>
        <begin position="15"/>
        <end position="55"/>
    </location>
</feature>
<sequence>MNRTFVQTLCWRNDMLKGSRGPSPTSGARAWTSDSIPNVPPPPWGKQHRTTDDITAGCHPRIPPKALYAHNPVCGNSTT</sequence>
<name>A0AAD7SJR9_9TELE</name>
<evidence type="ECO:0000313" key="2">
    <source>
        <dbReference type="EMBL" id="KAJ8403808.1"/>
    </source>
</evidence>
<keyword evidence="3" id="KW-1185">Reference proteome</keyword>